<evidence type="ECO:0000256" key="5">
    <source>
        <dbReference type="ARBA" id="ARBA00022683"/>
    </source>
</evidence>
<comment type="caution">
    <text evidence="11">The sequence shown here is derived from an EMBL/GenBank/DDBJ whole genome shotgun (WGS) entry which is preliminary data.</text>
</comment>
<gene>
    <name evidence="11" type="ORF">JF76_04090</name>
</gene>
<keyword evidence="8 10" id="KW-0472">Membrane</keyword>
<sequence length="265" mass="28501">MILKTFLIFLIDLLGDSEWLLGTSYLQRPIILGPLVGLVLGDLQSGIIMGATLELAMIGAVSIGAYDPPDLVSGSIIGISLAIQNQATPAAALTLGIPIAAIMQALELATGQPLMLAFIHRCDNAADKGDTKALTRNMLIAGYIQDWPDIVFVPLAFYFGSSTVAKLLNIIPQFVQDGMNVAAGLLPLLGFAMLAQMMMNKKVVAFFFFGFFLVAYGKLSTTGVAIFAAIMVAIMYIFFDRDNESRKGKDTKPSVEEEGDGFDEF</sequence>
<dbReference type="PANTHER" id="PTHR32502">
    <property type="entry name" value="N-ACETYLGALACTOSAMINE PERMEASE II COMPONENT-RELATED"/>
    <property type="match status" value="1"/>
</dbReference>
<dbReference type="STRING" id="1218493.JF76_04090"/>
<dbReference type="AlphaFoldDB" id="A0A0F4LGX2"/>
<name>A0A0F4LGX2_9LACO</name>
<evidence type="ECO:0000256" key="1">
    <source>
        <dbReference type="ARBA" id="ARBA00004651"/>
    </source>
</evidence>
<dbReference type="PANTHER" id="PTHR32502:SF8">
    <property type="entry name" value="N-ACETYLGALACTOSAMINE PERMEASE IIC COMPONENT 1"/>
    <property type="match status" value="1"/>
</dbReference>
<dbReference type="GO" id="GO:0005886">
    <property type="term" value="C:plasma membrane"/>
    <property type="evidence" value="ECO:0007669"/>
    <property type="project" value="UniProtKB-SubCell"/>
</dbReference>
<dbReference type="GO" id="GO:0009401">
    <property type="term" value="P:phosphoenolpyruvate-dependent sugar phosphotransferase system"/>
    <property type="evidence" value="ECO:0007669"/>
    <property type="project" value="UniProtKB-KW"/>
</dbReference>
<feature type="region of interest" description="Disordered" evidence="9">
    <location>
        <begin position="245"/>
        <end position="265"/>
    </location>
</feature>
<feature type="compositionally biased region" description="Acidic residues" evidence="9">
    <location>
        <begin position="256"/>
        <end position="265"/>
    </location>
</feature>
<evidence type="ECO:0000256" key="3">
    <source>
        <dbReference type="ARBA" id="ARBA00022475"/>
    </source>
</evidence>
<evidence type="ECO:0000313" key="12">
    <source>
        <dbReference type="Proteomes" id="UP000033533"/>
    </source>
</evidence>
<accession>A0A0F4LGX2</accession>
<evidence type="ECO:0000256" key="8">
    <source>
        <dbReference type="ARBA" id="ARBA00023136"/>
    </source>
</evidence>
<keyword evidence="5" id="KW-0598">Phosphotransferase system</keyword>
<feature type="transmembrane region" description="Helical" evidence="10">
    <location>
        <begin position="219"/>
        <end position="239"/>
    </location>
</feature>
<proteinExistence type="predicted"/>
<dbReference type="OrthoDB" id="7058816at2"/>
<feature type="transmembrane region" description="Helical" evidence="10">
    <location>
        <begin position="150"/>
        <end position="168"/>
    </location>
</feature>
<dbReference type="PATRIC" id="fig|1218493.3.peg.436"/>
<dbReference type="EMBL" id="JXBY01000011">
    <property type="protein sequence ID" value="KJY58092.1"/>
    <property type="molecule type" value="Genomic_DNA"/>
</dbReference>
<dbReference type="PROSITE" id="PS51106">
    <property type="entry name" value="PTS_EIIC_TYPE_4"/>
    <property type="match status" value="1"/>
</dbReference>
<evidence type="ECO:0000256" key="6">
    <source>
        <dbReference type="ARBA" id="ARBA00022692"/>
    </source>
</evidence>
<evidence type="ECO:0000256" key="9">
    <source>
        <dbReference type="SAM" id="MobiDB-lite"/>
    </source>
</evidence>
<keyword evidence="2" id="KW-0813">Transport</keyword>
<evidence type="ECO:0000256" key="7">
    <source>
        <dbReference type="ARBA" id="ARBA00022989"/>
    </source>
</evidence>
<dbReference type="InterPro" id="IPR050303">
    <property type="entry name" value="GatZ_KbaZ_carbometab"/>
</dbReference>
<comment type="subcellular location">
    <subcellularLocation>
        <location evidence="1">Cell membrane</location>
        <topology evidence="1">Multi-pass membrane protein</topology>
    </subcellularLocation>
</comment>
<feature type="transmembrane region" description="Helical" evidence="10">
    <location>
        <begin position="180"/>
        <end position="199"/>
    </location>
</feature>
<keyword evidence="3" id="KW-1003">Cell membrane</keyword>
<dbReference type="Pfam" id="PF03609">
    <property type="entry name" value="EII-Sor"/>
    <property type="match status" value="1"/>
</dbReference>
<keyword evidence="6 10" id="KW-0812">Transmembrane</keyword>
<dbReference type="RefSeq" id="WP_052697048.1">
    <property type="nucleotide sequence ID" value="NZ_JBHSZS010000006.1"/>
</dbReference>
<protein>
    <submittedName>
        <fullName evidence="11">PTS Man IIC</fullName>
    </submittedName>
</protein>
<keyword evidence="7 10" id="KW-1133">Transmembrane helix</keyword>
<evidence type="ECO:0000256" key="2">
    <source>
        <dbReference type="ARBA" id="ARBA00022448"/>
    </source>
</evidence>
<dbReference type="InterPro" id="IPR004700">
    <property type="entry name" value="PTS_IIC_man"/>
</dbReference>
<feature type="compositionally biased region" description="Basic and acidic residues" evidence="9">
    <location>
        <begin position="245"/>
        <end position="255"/>
    </location>
</feature>
<organism evidence="11 12">
    <name type="scientific">Lactobacillus kullabergensis</name>
    <dbReference type="NCBI Taxonomy" id="1218493"/>
    <lineage>
        <taxon>Bacteria</taxon>
        <taxon>Bacillati</taxon>
        <taxon>Bacillota</taxon>
        <taxon>Bacilli</taxon>
        <taxon>Lactobacillales</taxon>
        <taxon>Lactobacillaceae</taxon>
        <taxon>Lactobacillus</taxon>
    </lineage>
</organism>
<dbReference type="Proteomes" id="UP000033533">
    <property type="component" value="Unassembled WGS sequence"/>
</dbReference>
<evidence type="ECO:0000256" key="4">
    <source>
        <dbReference type="ARBA" id="ARBA00022597"/>
    </source>
</evidence>
<keyword evidence="4" id="KW-0762">Sugar transport</keyword>
<evidence type="ECO:0000256" key="10">
    <source>
        <dbReference type="SAM" id="Phobius"/>
    </source>
</evidence>
<dbReference type="HOGENOM" id="CLU_069101_2_0_9"/>
<evidence type="ECO:0000313" key="11">
    <source>
        <dbReference type="EMBL" id="KJY58092.1"/>
    </source>
</evidence>
<reference evidence="11 12" key="1">
    <citation type="submission" date="2014-12" db="EMBL/GenBank/DDBJ databases">
        <title>Comparative genomics of the lactic acid bacteria isolated from the honey bee gut.</title>
        <authorList>
            <person name="Ellegaard K.M."/>
            <person name="Tamarit D."/>
            <person name="Javelind E."/>
            <person name="Olofsson T."/>
            <person name="Andersson S.G."/>
            <person name="Vasquez A."/>
        </authorList>
    </citation>
    <scope>NUCLEOTIDE SEQUENCE [LARGE SCALE GENOMIC DNA]</scope>
    <source>
        <strain evidence="11 12">Biut2</strain>
    </source>
</reference>